<dbReference type="InterPro" id="IPR036953">
    <property type="entry name" value="GreA/GreB_C_sf"/>
</dbReference>
<dbReference type="EMBL" id="BAABWD010000003">
    <property type="protein sequence ID" value="GAA6132199.1"/>
    <property type="molecule type" value="Genomic_DNA"/>
</dbReference>
<evidence type="ECO:0008006" key="3">
    <source>
        <dbReference type="Google" id="ProtNLM"/>
    </source>
</evidence>
<protein>
    <recommendedName>
        <fullName evidence="3">Transcription elongation factor GreA/GreB C-terminal domain-containing protein</fullName>
    </recommendedName>
</protein>
<gene>
    <name evidence="1" type="ORF">NBRC116187_25590</name>
</gene>
<keyword evidence="2" id="KW-1185">Reference proteome</keyword>
<organism evidence="1 2">
    <name type="scientific">Halopseudomonas sabulinigri</name>
    <dbReference type="NCBI Taxonomy" id="472181"/>
    <lineage>
        <taxon>Bacteria</taxon>
        <taxon>Pseudomonadati</taxon>
        <taxon>Pseudomonadota</taxon>
        <taxon>Gammaproteobacteria</taxon>
        <taxon>Pseudomonadales</taxon>
        <taxon>Pseudomonadaceae</taxon>
        <taxon>Halopseudomonas</taxon>
    </lineage>
</organism>
<dbReference type="Proteomes" id="UP001486808">
    <property type="component" value="Unassembled WGS sequence"/>
</dbReference>
<evidence type="ECO:0000313" key="2">
    <source>
        <dbReference type="Proteomes" id="UP001486808"/>
    </source>
</evidence>
<name>A0ABP9ZRX6_9GAMM</name>
<reference evidence="1 2" key="1">
    <citation type="submission" date="2024-04" db="EMBL/GenBank/DDBJ databases">
        <title>Draft genome sequence of Halopseudomonas sabulinigri NBRC 116187.</title>
        <authorList>
            <person name="Miyakawa T."/>
            <person name="Kusuya Y."/>
            <person name="Miura T."/>
        </authorList>
    </citation>
    <scope>NUCLEOTIDE SEQUENCE [LARGE SCALE GENOMIC DNA]</scope>
    <source>
        <strain evidence="1 2">4NH20-0042</strain>
    </source>
</reference>
<dbReference type="Gene3D" id="3.10.50.30">
    <property type="entry name" value="Transcription elongation factor, GreA/GreB, C-terminal domain"/>
    <property type="match status" value="1"/>
</dbReference>
<dbReference type="RefSeq" id="WP_335611225.1">
    <property type="nucleotide sequence ID" value="NZ_BAABWD010000003.1"/>
</dbReference>
<comment type="caution">
    <text evidence="1">The sequence shown here is derived from an EMBL/GenBank/DDBJ whole genome shotgun (WGS) entry which is preliminary data.</text>
</comment>
<accession>A0ABP9ZRX6</accession>
<evidence type="ECO:0000313" key="1">
    <source>
        <dbReference type="EMBL" id="GAA6132199.1"/>
    </source>
</evidence>
<proteinExistence type="predicted"/>
<sequence length="120" mass="12971">MSSMVDVNRRPRGLTRGAAVWHTTGPHELASVIGKLELLERDRVTLRARVGSALLLLDMNTQELIEVRLTERSCSASTEISIFSPLGARLLAACPGDMLTLGGFSGGYRLLLVRVEPAPS</sequence>